<keyword evidence="9" id="KW-0479">Metal-binding</keyword>
<evidence type="ECO:0000256" key="11">
    <source>
        <dbReference type="ARBA" id="ARBA00023004"/>
    </source>
</evidence>
<dbReference type="GO" id="GO:0005737">
    <property type="term" value="C:cytoplasm"/>
    <property type="evidence" value="ECO:0007669"/>
    <property type="project" value="UniProtKB-SubCell"/>
</dbReference>
<keyword evidence="7" id="KW-0963">Cytoplasm</keyword>
<evidence type="ECO:0000256" key="12">
    <source>
        <dbReference type="ARBA" id="ARBA00023012"/>
    </source>
</evidence>
<dbReference type="GO" id="GO:0051539">
    <property type="term" value="F:4 iron, 4 sulfur cluster binding"/>
    <property type="evidence" value="ECO:0007669"/>
    <property type="project" value="UniProtKB-KW"/>
</dbReference>
<dbReference type="InterPro" id="IPR050482">
    <property type="entry name" value="Sensor_HK_TwoCompSys"/>
</dbReference>
<evidence type="ECO:0000256" key="3">
    <source>
        <dbReference type="ARBA" id="ARBA00004496"/>
    </source>
</evidence>
<evidence type="ECO:0000256" key="15">
    <source>
        <dbReference type="ARBA" id="ARBA00030800"/>
    </source>
</evidence>
<comment type="subcellular location">
    <subcellularLocation>
        <location evidence="3">Cytoplasm</location>
    </subcellularLocation>
</comment>
<dbReference type="PRINTS" id="PR00344">
    <property type="entry name" value="BCTRLSENSOR"/>
</dbReference>
<reference evidence="18" key="1">
    <citation type="submission" date="2020-02" db="EMBL/GenBank/DDBJ databases">
        <authorList>
            <person name="Meier V. D."/>
        </authorList>
    </citation>
    <scope>NUCLEOTIDE SEQUENCE</scope>
    <source>
        <strain evidence="18">AVDCRST_MAG56</strain>
    </source>
</reference>
<comment type="function">
    <text evidence="14">Member of the two-component regulatory system NreB/NreC involved in the control of dissimilatory nitrate/nitrite reduction in response to oxygen. NreB functions as a direct oxygen sensor histidine kinase which is autophosphorylated, in the absence of oxygen, probably at the conserved histidine residue, and transfers its phosphate group probably to a conserved aspartate residue of NreC. NreB/NreC activates the expression of the nitrate (narGHJI) and nitrite (nir) reductase operons, as well as the putative nitrate transporter gene narT.</text>
</comment>
<keyword evidence="8" id="KW-0808">Transferase</keyword>
<proteinExistence type="predicted"/>
<dbReference type="NCBIfam" id="TIGR00229">
    <property type="entry name" value="sensory_box"/>
    <property type="match status" value="2"/>
</dbReference>
<evidence type="ECO:0000259" key="16">
    <source>
        <dbReference type="PROSITE" id="PS50109"/>
    </source>
</evidence>
<keyword evidence="13" id="KW-0411">Iron-sulfur</keyword>
<dbReference type="Pfam" id="PF00989">
    <property type="entry name" value="PAS"/>
    <property type="match status" value="1"/>
</dbReference>
<dbReference type="GO" id="GO:0046872">
    <property type="term" value="F:metal ion binding"/>
    <property type="evidence" value="ECO:0007669"/>
    <property type="project" value="UniProtKB-KW"/>
</dbReference>
<organism evidence="18">
    <name type="scientific">uncultured Cytophagales bacterium</name>
    <dbReference type="NCBI Taxonomy" id="158755"/>
    <lineage>
        <taxon>Bacteria</taxon>
        <taxon>Pseudomonadati</taxon>
        <taxon>Bacteroidota</taxon>
        <taxon>Sphingobacteriia</taxon>
        <taxon>Sphingobacteriales</taxon>
        <taxon>environmental samples</taxon>
    </lineage>
</organism>
<keyword evidence="12" id="KW-0902">Two-component regulatory system</keyword>
<dbReference type="InterPro" id="IPR036890">
    <property type="entry name" value="HATPase_C_sf"/>
</dbReference>
<dbReference type="CDD" id="cd00130">
    <property type="entry name" value="PAS"/>
    <property type="match status" value="2"/>
</dbReference>
<dbReference type="GO" id="GO:0006355">
    <property type="term" value="P:regulation of DNA-templated transcription"/>
    <property type="evidence" value="ECO:0007669"/>
    <property type="project" value="InterPro"/>
</dbReference>
<dbReference type="SMART" id="SM00387">
    <property type="entry name" value="HATPase_c"/>
    <property type="match status" value="1"/>
</dbReference>
<evidence type="ECO:0000256" key="2">
    <source>
        <dbReference type="ARBA" id="ARBA00001966"/>
    </source>
</evidence>
<evidence type="ECO:0000256" key="4">
    <source>
        <dbReference type="ARBA" id="ARBA00012438"/>
    </source>
</evidence>
<dbReference type="GO" id="GO:0046983">
    <property type="term" value="F:protein dimerization activity"/>
    <property type="evidence" value="ECO:0007669"/>
    <property type="project" value="InterPro"/>
</dbReference>
<dbReference type="InterPro" id="IPR013656">
    <property type="entry name" value="PAS_4"/>
</dbReference>
<dbReference type="PROSITE" id="PS50109">
    <property type="entry name" value="HIS_KIN"/>
    <property type="match status" value="1"/>
</dbReference>
<evidence type="ECO:0000256" key="9">
    <source>
        <dbReference type="ARBA" id="ARBA00022723"/>
    </source>
</evidence>
<accession>A0A6J4KFK3</accession>
<dbReference type="InterPro" id="IPR013767">
    <property type="entry name" value="PAS_fold"/>
</dbReference>
<dbReference type="EC" id="2.7.13.3" evidence="4"/>
<dbReference type="InterPro" id="IPR005467">
    <property type="entry name" value="His_kinase_dom"/>
</dbReference>
<dbReference type="SUPFAM" id="SSF55874">
    <property type="entry name" value="ATPase domain of HSP90 chaperone/DNA topoisomerase II/histidine kinase"/>
    <property type="match status" value="1"/>
</dbReference>
<dbReference type="Gene3D" id="3.30.565.10">
    <property type="entry name" value="Histidine kinase-like ATPase, C-terminal domain"/>
    <property type="match status" value="1"/>
</dbReference>
<feature type="domain" description="PAS" evidence="17">
    <location>
        <begin position="193"/>
        <end position="263"/>
    </location>
</feature>
<comment type="catalytic activity">
    <reaction evidence="1">
        <text>ATP + protein L-histidine = ADP + protein N-phospho-L-histidine.</text>
        <dbReference type="EC" id="2.7.13.3"/>
    </reaction>
</comment>
<evidence type="ECO:0000259" key="17">
    <source>
        <dbReference type="PROSITE" id="PS50112"/>
    </source>
</evidence>
<dbReference type="InterPro" id="IPR035965">
    <property type="entry name" value="PAS-like_dom_sf"/>
</dbReference>
<dbReference type="PANTHER" id="PTHR24421">
    <property type="entry name" value="NITRATE/NITRITE SENSOR PROTEIN NARX-RELATED"/>
    <property type="match status" value="1"/>
</dbReference>
<evidence type="ECO:0000256" key="8">
    <source>
        <dbReference type="ARBA" id="ARBA00022679"/>
    </source>
</evidence>
<dbReference type="GO" id="GO:0000155">
    <property type="term" value="F:phosphorelay sensor kinase activity"/>
    <property type="evidence" value="ECO:0007669"/>
    <property type="project" value="InterPro"/>
</dbReference>
<dbReference type="Gene3D" id="3.30.450.20">
    <property type="entry name" value="PAS domain"/>
    <property type="match status" value="2"/>
</dbReference>
<evidence type="ECO:0000256" key="5">
    <source>
        <dbReference type="ARBA" id="ARBA00017322"/>
    </source>
</evidence>
<dbReference type="Pfam" id="PF07730">
    <property type="entry name" value="HisKA_3"/>
    <property type="match status" value="1"/>
</dbReference>
<keyword evidence="10" id="KW-0418">Kinase</keyword>
<dbReference type="Pfam" id="PF02518">
    <property type="entry name" value="HATPase_c"/>
    <property type="match status" value="1"/>
</dbReference>
<evidence type="ECO:0000256" key="1">
    <source>
        <dbReference type="ARBA" id="ARBA00000085"/>
    </source>
</evidence>
<dbReference type="Gene3D" id="1.20.5.1930">
    <property type="match status" value="1"/>
</dbReference>
<dbReference type="InterPro" id="IPR000014">
    <property type="entry name" value="PAS"/>
</dbReference>
<evidence type="ECO:0000256" key="10">
    <source>
        <dbReference type="ARBA" id="ARBA00022777"/>
    </source>
</evidence>
<dbReference type="Pfam" id="PF08448">
    <property type="entry name" value="PAS_4"/>
    <property type="match status" value="1"/>
</dbReference>
<keyword evidence="6" id="KW-0004">4Fe-4S</keyword>
<name>A0A6J4KFK3_9SPHI</name>
<dbReference type="InterPro" id="IPR003594">
    <property type="entry name" value="HATPase_dom"/>
</dbReference>
<evidence type="ECO:0000256" key="14">
    <source>
        <dbReference type="ARBA" id="ARBA00024827"/>
    </source>
</evidence>
<dbReference type="InterPro" id="IPR011712">
    <property type="entry name" value="Sig_transdc_His_kin_sub3_dim/P"/>
</dbReference>
<evidence type="ECO:0000313" key="18">
    <source>
        <dbReference type="EMBL" id="CAA9303512.1"/>
    </source>
</evidence>
<dbReference type="GO" id="GO:0016020">
    <property type="term" value="C:membrane"/>
    <property type="evidence" value="ECO:0007669"/>
    <property type="project" value="InterPro"/>
</dbReference>
<dbReference type="CDD" id="cd16917">
    <property type="entry name" value="HATPase_UhpB-NarQ-NarX-like"/>
    <property type="match status" value="1"/>
</dbReference>
<comment type="cofactor">
    <cofactor evidence="2">
        <name>[4Fe-4S] cluster</name>
        <dbReference type="ChEBI" id="CHEBI:49883"/>
    </cofactor>
</comment>
<dbReference type="SUPFAM" id="SSF55785">
    <property type="entry name" value="PYP-like sensor domain (PAS domain)"/>
    <property type="match status" value="2"/>
</dbReference>
<sequence>MKQDEQPKRPNPSVRQLARQRLNGKISPLHDLSLADAQTLIHELQVYQVELEMQNEEVIASRVQLEQSRNTYSQLFEWAPVAYFTVTHQGLIGRCNHAGSQLLSYPTRFPEDYSLLRFVVQKDRPIFTRFFQALSGTEGKQTCQLRLQPQQGAPRTVLLEGSRLTTHTGQPEYLVAAIDLTEREQARELAQQQRELADRLLENSHEGIAMFDAQARLLRGNHPLQREMGWTEEQLAEKTLFEVFPPSFHAALREALGRVWDGERAQVEQVQYPLREGFWEAELIPLRNARRQVTGGLLIARDITQRLLREEEKRQQSRTQQQAVLDAVLLAQQVERRRIAEALHNGVGQILFATRLNLERLLTHLAGKADLDLQAAGAHVSKLLEEAIRETRSVSHQLVPQLLENFGLEAALKELVETTSGPDLRVAFKLTGEPGRLKGSLEGVLYRLVQELLQNIMKHARAGQAFVQLDCLPEAVRLTVEDNGKGFQLAQLRGATAGLGLRLIREQVDLLEGMIEIDSQPQGGTRVHIELPIPPPTPQG</sequence>
<protein>
    <recommendedName>
        <fullName evidence="5">Oxygen sensor histidine kinase NreB</fullName>
        <ecNumber evidence="4">2.7.13.3</ecNumber>
    </recommendedName>
    <alternativeName>
        <fullName evidence="15">Nitrogen regulation protein B</fullName>
    </alternativeName>
</protein>
<evidence type="ECO:0000256" key="7">
    <source>
        <dbReference type="ARBA" id="ARBA00022490"/>
    </source>
</evidence>
<evidence type="ECO:0000256" key="6">
    <source>
        <dbReference type="ARBA" id="ARBA00022485"/>
    </source>
</evidence>
<dbReference type="InterPro" id="IPR004358">
    <property type="entry name" value="Sig_transdc_His_kin-like_C"/>
</dbReference>
<feature type="domain" description="Histidine kinase" evidence="16">
    <location>
        <begin position="445"/>
        <end position="535"/>
    </location>
</feature>
<dbReference type="AlphaFoldDB" id="A0A6J4KFK3"/>
<dbReference type="SMART" id="SM00091">
    <property type="entry name" value="PAS"/>
    <property type="match status" value="2"/>
</dbReference>
<dbReference type="EMBL" id="CADCTQ010000467">
    <property type="protein sequence ID" value="CAA9303512.1"/>
    <property type="molecule type" value="Genomic_DNA"/>
</dbReference>
<evidence type="ECO:0000256" key="13">
    <source>
        <dbReference type="ARBA" id="ARBA00023014"/>
    </source>
</evidence>
<dbReference type="PROSITE" id="PS50112">
    <property type="entry name" value="PAS"/>
    <property type="match status" value="1"/>
</dbReference>
<gene>
    <name evidence="18" type="ORF">AVDCRST_MAG56-5695</name>
</gene>
<keyword evidence="11" id="KW-0408">Iron</keyword>